<evidence type="ECO:0000256" key="1">
    <source>
        <dbReference type="SAM" id="MobiDB-lite"/>
    </source>
</evidence>
<keyword evidence="3" id="KW-1185">Reference proteome</keyword>
<dbReference type="AlphaFoldDB" id="A0A6G0Y1N8"/>
<dbReference type="OrthoDB" id="116066at2759"/>
<feature type="region of interest" description="Disordered" evidence="1">
    <location>
        <begin position="13"/>
        <end position="74"/>
    </location>
</feature>
<organism evidence="2 3">
    <name type="scientific">Aphis craccivora</name>
    <name type="common">Cowpea aphid</name>
    <dbReference type="NCBI Taxonomy" id="307492"/>
    <lineage>
        <taxon>Eukaryota</taxon>
        <taxon>Metazoa</taxon>
        <taxon>Ecdysozoa</taxon>
        <taxon>Arthropoda</taxon>
        <taxon>Hexapoda</taxon>
        <taxon>Insecta</taxon>
        <taxon>Pterygota</taxon>
        <taxon>Neoptera</taxon>
        <taxon>Paraneoptera</taxon>
        <taxon>Hemiptera</taxon>
        <taxon>Sternorrhyncha</taxon>
        <taxon>Aphidomorpha</taxon>
        <taxon>Aphidoidea</taxon>
        <taxon>Aphididae</taxon>
        <taxon>Aphidini</taxon>
        <taxon>Aphis</taxon>
        <taxon>Aphis</taxon>
    </lineage>
</organism>
<proteinExistence type="predicted"/>
<feature type="compositionally biased region" description="Polar residues" evidence="1">
    <location>
        <begin position="63"/>
        <end position="72"/>
    </location>
</feature>
<dbReference type="SUPFAM" id="SSF56219">
    <property type="entry name" value="DNase I-like"/>
    <property type="match status" value="1"/>
</dbReference>
<dbReference type="Proteomes" id="UP000478052">
    <property type="component" value="Unassembled WGS sequence"/>
</dbReference>
<dbReference type="InterPro" id="IPR036691">
    <property type="entry name" value="Endo/exonu/phosph_ase_sf"/>
</dbReference>
<name>A0A6G0Y1N8_APHCR</name>
<comment type="caution">
    <text evidence="2">The sequence shown here is derived from an EMBL/GenBank/DDBJ whole genome shotgun (WGS) entry which is preliminary data.</text>
</comment>
<feature type="non-terminal residue" evidence="2">
    <location>
        <position position="673"/>
    </location>
</feature>
<reference evidence="2 3" key="1">
    <citation type="submission" date="2019-08" db="EMBL/GenBank/DDBJ databases">
        <title>Whole genome of Aphis craccivora.</title>
        <authorList>
            <person name="Voronova N.V."/>
            <person name="Shulinski R.S."/>
            <person name="Bandarenka Y.V."/>
            <person name="Zhorov D.G."/>
            <person name="Warner D."/>
        </authorList>
    </citation>
    <scope>NUCLEOTIDE SEQUENCE [LARGE SCALE GENOMIC DNA]</scope>
    <source>
        <strain evidence="2">180601</strain>
        <tissue evidence="2">Whole Body</tissue>
    </source>
</reference>
<gene>
    <name evidence="2" type="ORF">FWK35_00022442</name>
</gene>
<protein>
    <submittedName>
        <fullName evidence="2">Craniofacial development protein 2-like</fullName>
    </submittedName>
</protein>
<dbReference type="EMBL" id="VUJU01006865">
    <property type="protein sequence ID" value="KAF0747389.1"/>
    <property type="molecule type" value="Genomic_DNA"/>
</dbReference>
<evidence type="ECO:0000313" key="2">
    <source>
        <dbReference type="EMBL" id="KAF0747389.1"/>
    </source>
</evidence>
<feature type="non-terminal residue" evidence="2">
    <location>
        <position position="1"/>
    </location>
</feature>
<accession>A0A6G0Y1N8</accession>
<evidence type="ECO:0000313" key="3">
    <source>
        <dbReference type="Proteomes" id="UP000478052"/>
    </source>
</evidence>
<dbReference type="Gene3D" id="3.60.10.10">
    <property type="entry name" value="Endonuclease/exonuclease/phosphatase"/>
    <property type="match status" value="1"/>
</dbReference>
<sequence length="673" mass="77809">RWSVIGRRCSAIGNARRSIHRSGGDDTTSAPKTRRHAQPRPNFVKRVETPTAVTSFRPRRSDAQSPPTTEFRSSMLALRNEATPMRRSLPPSGHLTTAILELERYRLDMIAIQEVRGPGEGNLKTGNWTVFHSDGTGHHRVPMVYVMLINGYAPIEDKEDEVKDMFYKTLDKVCDLVPDNKMKILLGDFNAKIGQEINNFVMTRNMVVSSTTFPHKDIHKETWVSPPGQIKNQIEHVIVDKRIKRCIIDFWSMRGSSAISDHFIVRAKIKLRLSVEWQRKAASIRRFNTEGLKNQEIKRQYKNKLKETFRLTERSINNQILQEQKCYKTQVRRIKDYSQLSNEKPNTCLEEKKLENSRIEVIENSYKNYVKLFFEKANDIKVGFKAKSTSRRGRKPQHDRTEIRRTHDKKKCIEENAVDMLKNGKAAGKDAIVAERRRKRTNDTVKMAISNIILNRIKQYSREIIGECQSGFMPGKSTVDQIHTIKQIIEKSHEFDIDVDGVRVVYGTRVKGVSVSPTSCVTKRGHRAGGTVPGEEDIIRTAEKLISKGKNIELQINEQKTKYLIISRREYGQDSPVCLWSVAIKLDEKRLLLFQKKILRKIYGPKRNKENTYEQRTNAELRKRPRGRPRQRWSDQVRDDLKLIGIRGGERLAKNREVWEDVVEATMDLQGPE</sequence>